<dbReference type="Gene3D" id="2.60.40.10">
    <property type="entry name" value="Immunoglobulins"/>
    <property type="match status" value="2"/>
</dbReference>
<organism evidence="3 4">
    <name type="scientific">Cyprinus carpio</name>
    <name type="common">Common carp</name>
    <dbReference type="NCBI Taxonomy" id="7962"/>
    <lineage>
        <taxon>Eukaryota</taxon>
        <taxon>Metazoa</taxon>
        <taxon>Chordata</taxon>
        <taxon>Craniata</taxon>
        <taxon>Vertebrata</taxon>
        <taxon>Euteleostomi</taxon>
        <taxon>Actinopterygii</taxon>
        <taxon>Neopterygii</taxon>
        <taxon>Teleostei</taxon>
        <taxon>Ostariophysi</taxon>
        <taxon>Cypriniformes</taxon>
        <taxon>Cyprinidae</taxon>
        <taxon>Cyprininae</taxon>
        <taxon>Cyprinus</taxon>
    </lineage>
</organism>
<dbReference type="Pfam" id="PF07686">
    <property type="entry name" value="V-set"/>
    <property type="match status" value="1"/>
</dbReference>
<reference evidence="3" key="1">
    <citation type="submission" date="2025-08" db="UniProtKB">
        <authorList>
            <consortium name="Ensembl"/>
        </authorList>
    </citation>
    <scope>IDENTIFICATION</scope>
</reference>
<dbReference type="InterPro" id="IPR013783">
    <property type="entry name" value="Ig-like_fold"/>
</dbReference>
<dbReference type="PANTHER" id="PTHR21063">
    <property type="entry name" value="LFA-3"/>
    <property type="match status" value="1"/>
</dbReference>
<feature type="domain" description="Immunoglobulin V-set" evidence="2">
    <location>
        <begin position="85"/>
        <end position="183"/>
    </location>
</feature>
<proteinExistence type="predicted"/>
<accession>A0A8C1S3Q8</accession>
<dbReference type="PANTHER" id="PTHR21063:SF4">
    <property type="entry name" value="CD48 ANTIGEN-RELATED"/>
    <property type="match status" value="1"/>
</dbReference>
<dbReference type="Ensembl" id="ENSCCRT00015002156.1">
    <property type="protein sequence ID" value="ENSCCRP00015002033.1"/>
    <property type="gene ID" value="ENSCCRG00015001307.1"/>
</dbReference>
<evidence type="ECO:0000313" key="3">
    <source>
        <dbReference type="Ensembl" id="ENSCCRP00015002033.1"/>
    </source>
</evidence>
<keyword evidence="1" id="KW-0472">Membrane</keyword>
<dbReference type="InterPro" id="IPR036179">
    <property type="entry name" value="Ig-like_dom_sf"/>
</dbReference>
<dbReference type="SUPFAM" id="SSF48726">
    <property type="entry name" value="Immunoglobulin"/>
    <property type="match status" value="2"/>
</dbReference>
<dbReference type="AlphaFoldDB" id="A0A8C1S3Q8"/>
<feature type="transmembrane region" description="Helical" evidence="1">
    <location>
        <begin position="194"/>
        <end position="217"/>
    </location>
</feature>
<dbReference type="InterPro" id="IPR013106">
    <property type="entry name" value="Ig_V-set"/>
</dbReference>
<protein>
    <recommendedName>
        <fullName evidence="2">Immunoglobulin V-set domain-containing protein</fullName>
    </recommendedName>
</protein>
<evidence type="ECO:0000313" key="4">
    <source>
        <dbReference type="Proteomes" id="UP000694700"/>
    </source>
</evidence>
<keyword evidence="1" id="KW-0812">Transmembrane</keyword>
<name>A0A8C1S3Q8_CYPCA</name>
<keyword evidence="1" id="KW-1133">Transmembrane helix</keyword>
<sequence length="228" mass="25598">MWMYGAQRSIIAKLNGKSQMISFYDVDDGRFGDRLQLDNQTGSLSISDIRTKLSGDYQLRIISSETSYKTFSLTVHDVFFAGLTNTKEGDSFTLHTGFHEIQKHDVILWMFGPLSPDTFLAEINTTLGQISYSDDARLRNRVRLDDQSGSLTISNSRSTDTGLYQLQITNSKETFYKRYNVFVDAPEPGLSSGVLAVICVFMLMIVAAAGIAGVCYSRRKYSRLKGKY</sequence>
<dbReference type="Proteomes" id="UP000694700">
    <property type="component" value="Unplaced"/>
</dbReference>
<evidence type="ECO:0000256" key="1">
    <source>
        <dbReference type="SAM" id="Phobius"/>
    </source>
</evidence>
<evidence type="ECO:0000259" key="2">
    <source>
        <dbReference type="Pfam" id="PF07686"/>
    </source>
</evidence>